<dbReference type="GO" id="GO:0016787">
    <property type="term" value="F:hydrolase activity"/>
    <property type="evidence" value="ECO:0007669"/>
    <property type="project" value="UniProtKB-KW"/>
</dbReference>
<dbReference type="RefSeq" id="WP_245942363.1">
    <property type="nucleotide sequence ID" value="NZ_QKZT01000019.1"/>
</dbReference>
<name>A0A2W7QXW6_9BACT</name>
<comment type="caution">
    <text evidence="1">The sequence shown here is derived from an EMBL/GenBank/DDBJ whole genome shotgun (WGS) entry which is preliminary data.</text>
</comment>
<organism evidence="1 2">
    <name type="scientific">Algoriphagus chordae</name>
    <dbReference type="NCBI Taxonomy" id="237019"/>
    <lineage>
        <taxon>Bacteria</taxon>
        <taxon>Pseudomonadati</taxon>
        <taxon>Bacteroidota</taxon>
        <taxon>Cytophagia</taxon>
        <taxon>Cytophagales</taxon>
        <taxon>Cyclobacteriaceae</taxon>
        <taxon>Algoriphagus</taxon>
    </lineage>
</organism>
<keyword evidence="2" id="KW-1185">Reference proteome</keyword>
<dbReference type="Pfam" id="PF12710">
    <property type="entry name" value="HAD"/>
    <property type="match status" value="1"/>
</dbReference>
<dbReference type="CDD" id="cd01427">
    <property type="entry name" value="HAD_like"/>
    <property type="match status" value="1"/>
</dbReference>
<protein>
    <submittedName>
        <fullName evidence="1">Haloacid dehalogenase-like hydrolase</fullName>
    </submittedName>
</protein>
<dbReference type="InterPro" id="IPR036412">
    <property type="entry name" value="HAD-like_sf"/>
</dbReference>
<accession>A0A2W7QXW6</accession>
<dbReference type="EMBL" id="QKZT01000019">
    <property type="protein sequence ID" value="PZX48527.1"/>
    <property type="molecule type" value="Genomic_DNA"/>
</dbReference>
<keyword evidence="1" id="KW-0378">Hydrolase</keyword>
<dbReference type="Proteomes" id="UP000248882">
    <property type="component" value="Unassembled WGS sequence"/>
</dbReference>
<dbReference type="InterPro" id="IPR023214">
    <property type="entry name" value="HAD_sf"/>
</dbReference>
<evidence type="ECO:0000313" key="2">
    <source>
        <dbReference type="Proteomes" id="UP000248882"/>
    </source>
</evidence>
<dbReference type="AlphaFoldDB" id="A0A2W7QXW6"/>
<proteinExistence type="predicted"/>
<reference evidence="1 2" key="1">
    <citation type="submission" date="2018-06" db="EMBL/GenBank/DDBJ databases">
        <title>Genomic Encyclopedia of Archaeal and Bacterial Type Strains, Phase II (KMG-II): from individual species to whole genera.</title>
        <authorList>
            <person name="Goeker M."/>
        </authorList>
    </citation>
    <scope>NUCLEOTIDE SEQUENCE [LARGE SCALE GENOMIC DNA]</scope>
    <source>
        <strain evidence="1 2">DSM 19830</strain>
    </source>
</reference>
<dbReference type="Gene3D" id="3.40.50.1000">
    <property type="entry name" value="HAD superfamily/HAD-like"/>
    <property type="match status" value="1"/>
</dbReference>
<evidence type="ECO:0000313" key="1">
    <source>
        <dbReference type="EMBL" id="PZX48527.1"/>
    </source>
</evidence>
<sequence>MSFDYFSLVKHMSKSITAFILLALSFSCTEKPVENDIQPVKRKISGATLKLASWETAPRTRILEWVEAATTEGSPDFIPVLDRVAVFDNDGTLWSEQPMYFQLAFAIDEVKRMAPEHPEWKDNASISALLNGDMKGFLSGGEKALLQTVAITHSGMSAEEFDSHVKNWMKTATHPKTGKHYNEMIFQPMLELLQVLREYEFKTFIVSGGGIDFMRAWTEEAYGIPPYQVVGSQLGLTYVDSLAKPELIKTPELYFNDDKAGKPVGIYRHIGKRPVFAGGNSDGDYQMLQYTSTGEGSRFGLIVHHTDSVREVAYDRDSHIGQLSKGLDDAAKYNWLVVDMQKDWKVIYPYELEK</sequence>
<gene>
    <name evidence="1" type="ORF">LV85_03597</name>
</gene>
<dbReference type="SUPFAM" id="SSF56784">
    <property type="entry name" value="HAD-like"/>
    <property type="match status" value="1"/>
</dbReference>